<dbReference type="InterPro" id="IPR007325">
    <property type="entry name" value="KFase/CYL"/>
</dbReference>
<sequence>MTETQQWRVEFDADVTFRNGGSLSVRGFRLDSPSPELDDNTVADALVRHLGLLMVGTVTVTNRRMLAEAHKGSRGIETTAPDRRLVDLSHPIRHGMTTYPGVPGPEISDHLTREASRVIYAPGTEFHIGKITIVANTGTYVDSPFHRYPDGTDLAGLPLDRLADLDAVVVRVAGDGRRSIDRNAFLPFDVAGRAVLIHTGWDANWGTEAYFAGHPHLTADAAEWLVEQGAALVGIDSLNIDGTHTPDRPVHTALLAADIPVVEHLRGLDQLPPSGFRFHAVPAPVIDFGTFPVRAYAIL</sequence>
<comment type="caution">
    <text evidence="1">The sequence shown here is derived from an EMBL/GenBank/DDBJ whole genome shotgun (WGS) entry which is preliminary data.</text>
</comment>
<organism evidence="1 2">
    <name type="scientific">Actinokineospora auranticolor</name>
    <dbReference type="NCBI Taxonomy" id="155976"/>
    <lineage>
        <taxon>Bacteria</taxon>
        <taxon>Bacillati</taxon>
        <taxon>Actinomycetota</taxon>
        <taxon>Actinomycetes</taxon>
        <taxon>Pseudonocardiales</taxon>
        <taxon>Pseudonocardiaceae</taxon>
        <taxon>Actinokineospora</taxon>
    </lineage>
</organism>
<dbReference type="OrthoDB" id="7067800at2"/>
<accession>A0A2S6GCR5</accession>
<keyword evidence="2" id="KW-1185">Reference proteome</keyword>
<dbReference type="Gene3D" id="3.50.30.50">
    <property type="entry name" value="Putative cyclase"/>
    <property type="match status" value="1"/>
</dbReference>
<dbReference type="GO" id="GO:0019441">
    <property type="term" value="P:L-tryptophan catabolic process to kynurenine"/>
    <property type="evidence" value="ECO:0007669"/>
    <property type="project" value="InterPro"/>
</dbReference>
<dbReference type="PANTHER" id="PTHR31118:SF32">
    <property type="entry name" value="KYNURENINE FORMAMIDASE"/>
    <property type="match status" value="1"/>
</dbReference>
<dbReference type="Pfam" id="PF04199">
    <property type="entry name" value="Cyclase"/>
    <property type="match status" value="1"/>
</dbReference>
<proteinExistence type="predicted"/>
<evidence type="ECO:0000313" key="2">
    <source>
        <dbReference type="Proteomes" id="UP000239203"/>
    </source>
</evidence>
<dbReference type="EMBL" id="PTIX01000033">
    <property type="protein sequence ID" value="PPK62782.1"/>
    <property type="molecule type" value="Genomic_DNA"/>
</dbReference>
<evidence type="ECO:0000313" key="1">
    <source>
        <dbReference type="EMBL" id="PPK62782.1"/>
    </source>
</evidence>
<dbReference type="SUPFAM" id="SSF102198">
    <property type="entry name" value="Putative cyclase"/>
    <property type="match status" value="1"/>
</dbReference>
<dbReference type="InterPro" id="IPR037175">
    <property type="entry name" value="KFase_sf"/>
</dbReference>
<dbReference type="PANTHER" id="PTHR31118">
    <property type="entry name" value="CYCLASE-LIKE PROTEIN 2"/>
    <property type="match status" value="1"/>
</dbReference>
<gene>
    <name evidence="1" type="ORF">CLV40_13348</name>
</gene>
<name>A0A2S6GCR5_9PSEU</name>
<dbReference type="GO" id="GO:0004061">
    <property type="term" value="F:arylformamidase activity"/>
    <property type="evidence" value="ECO:0007669"/>
    <property type="project" value="InterPro"/>
</dbReference>
<reference evidence="1 2" key="1">
    <citation type="submission" date="2018-02" db="EMBL/GenBank/DDBJ databases">
        <title>Genomic Encyclopedia of Archaeal and Bacterial Type Strains, Phase II (KMG-II): from individual species to whole genera.</title>
        <authorList>
            <person name="Goeker M."/>
        </authorList>
    </citation>
    <scope>NUCLEOTIDE SEQUENCE [LARGE SCALE GENOMIC DNA]</scope>
    <source>
        <strain evidence="1 2">YU 961-1</strain>
    </source>
</reference>
<dbReference type="AlphaFoldDB" id="A0A2S6GCR5"/>
<protein>
    <submittedName>
        <fullName evidence="1">Kynurenine formamidase</fullName>
    </submittedName>
</protein>
<dbReference type="RefSeq" id="WP_104483109.1">
    <property type="nucleotide sequence ID" value="NZ_CP154825.1"/>
</dbReference>
<dbReference type="Proteomes" id="UP000239203">
    <property type="component" value="Unassembled WGS sequence"/>
</dbReference>